<dbReference type="PIRSF" id="PIRSF001467">
    <property type="entry name" value="Peptidylpro_ismrse"/>
    <property type="match status" value="1"/>
</dbReference>
<dbReference type="InterPro" id="IPR020892">
    <property type="entry name" value="Cyclophilin-type_PPIase_CS"/>
</dbReference>
<dbReference type="OrthoDB" id="193499at2759"/>
<evidence type="ECO:0000256" key="1">
    <source>
        <dbReference type="ARBA" id="ARBA00000971"/>
    </source>
</evidence>
<dbReference type="Pfam" id="PF00160">
    <property type="entry name" value="Pro_isomerase"/>
    <property type="match status" value="1"/>
</dbReference>
<sequence>MKFLSLALISTLLAVFANVALAAKGPVITNKVYFDVEHGGKPMGRIVMGLFGKTVPKTTENFRQLATGEAGFGYEGSHFHRVIKNFMIQGGDFTRGDGTGGKSIYGDRFADENFKLRHTGPGLLSMANAGPDTNGSQFFITTVETSWLNNRHVVFGKVLEGMDIVYAIENVPKGHGDKPKEQVKIVKSGELPVDKELDAEGKEIPLRAEL</sequence>
<dbReference type="AlphaFoldDB" id="A0A061AQ85"/>
<dbReference type="Proteomes" id="UP000239560">
    <property type="component" value="Unassembled WGS sequence"/>
</dbReference>
<proteinExistence type="inferred from homology"/>
<feature type="chain" id="PRO_5033746329" description="Peptidyl-prolyl cis-trans isomerase" evidence="4">
    <location>
        <begin position="23"/>
        <end position="210"/>
    </location>
</feature>
<dbReference type="CDD" id="cd01926">
    <property type="entry name" value="cyclophilin_ABH_like"/>
    <property type="match status" value="1"/>
</dbReference>
<dbReference type="Gene3D" id="2.40.100.10">
    <property type="entry name" value="Cyclophilin-like"/>
    <property type="match status" value="1"/>
</dbReference>
<accession>A0A061AQ85</accession>
<reference evidence="6" key="1">
    <citation type="journal article" date="2014" name="Genome Announc.">
        <title>Draft genome sequence of Rhodosporidium toruloides CECT1137, an oleaginous yeast of biotechnological interest.</title>
        <authorList>
            <person name="Morin N."/>
            <person name="Calcas X."/>
            <person name="Devillers H."/>
            <person name="Durrens P."/>
            <person name="Sherman D.J."/>
            <person name="Nicaud J.-M."/>
            <person name="Neuveglise C."/>
        </authorList>
    </citation>
    <scope>NUCLEOTIDE SEQUENCE</scope>
    <source>
        <strain evidence="6">CECT1137</strain>
    </source>
</reference>
<dbReference type="SUPFAM" id="SSF50891">
    <property type="entry name" value="Cyclophilin-like"/>
    <property type="match status" value="1"/>
</dbReference>
<dbReference type="InterPro" id="IPR002130">
    <property type="entry name" value="Cyclophilin-type_PPIase_dom"/>
</dbReference>
<dbReference type="PANTHER" id="PTHR11071">
    <property type="entry name" value="PEPTIDYL-PROLYL CIS-TRANS ISOMERASE"/>
    <property type="match status" value="1"/>
</dbReference>
<protein>
    <recommendedName>
        <fullName evidence="4">Peptidyl-prolyl cis-trans isomerase</fullName>
        <shortName evidence="4">PPIase</shortName>
        <ecNumber evidence="4">5.2.1.8</ecNumber>
    </recommendedName>
</protein>
<dbReference type="PANTHER" id="PTHR11071:SF561">
    <property type="entry name" value="PEPTIDYL-PROLYL CIS-TRANS ISOMERASE D-RELATED"/>
    <property type="match status" value="1"/>
</dbReference>
<dbReference type="EMBL" id="LCTV02000001">
    <property type="protein sequence ID" value="PRQ77745.1"/>
    <property type="molecule type" value="Genomic_DNA"/>
</dbReference>
<keyword evidence="2 4" id="KW-0697">Rotamase</keyword>
<organism evidence="6">
    <name type="scientific">Rhodotorula toruloides</name>
    <name type="common">Yeast</name>
    <name type="synonym">Rhodosporidium toruloides</name>
    <dbReference type="NCBI Taxonomy" id="5286"/>
    <lineage>
        <taxon>Eukaryota</taxon>
        <taxon>Fungi</taxon>
        <taxon>Dikarya</taxon>
        <taxon>Basidiomycota</taxon>
        <taxon>Pucciniomycotina</taxon>
        <taxon>Microbotryomycetes</taxon>
        <taxon>Sporidiobolales</taxon>
        <taxon>Sporidiobolaceae</taxon>
        <taxon>Rhodotorula</taxon>
    </lineage>
</organism>
<comment type="similarity">
    <text evidence="4">Belongs to the cyclophilin-type PPIase family.</text>
</comment>
<dbReference type="GO" id="GO:0016018">
    <property type="term" value="F:cyclosporin A binding"/>
    <property type="evidence" value="ECO:0007669"/>
    <property type="project" value="TreeGrafter"/>
</dbReference>
<name>A0A061AQ85_RHOTO</name>
<reference evidence="7 8" key="2">
    <citation type="journal article" date="2018" name="Elife">
        <title>Functional genomics of lipid metabolism in the oleaginous yeast Rhodosporidium toruloides.</title>
        <authorList>
            <person name="Coradetti S.T."/>
            <person name="Pinel D."/>
            <person name="Geiselman G."/>
            <person name="Ito M."/>
            <person name="Mondo S."/>
            <person name="Reilly M.C."/>
            <person name="Cheng Y.F."/>
            <person name="Bauer S."/>
            <person name="Grigoriev I."/>
            <person name="Gladden J.M."/>
            <person name="Simmons B.A."/>
            <person name="Brem R."/>
            <person name="Arkin A.P."/>
            <person name="Skerker J.M."/>
        </authorList>
    </citation>
    <scope>NUCLEOTIDE SEQUENCE [LARGE SCALE GENOMIC DNA]</scope>
    <source>
        <strain evidence="7 8">NBRC 0880</strain>
    </source>
</reference>
<dbReference type="GO" id="GO:0000324">
    <property type="term" value="C:fungal-type vacuole"/>
    <property type="evidence" value="ECO:0007669"/>
    <property type="project" value="TreeGrafter"/>
</dbReference>
<comment type="function">
    <text evidence="4">PPIases accelerate the folding of proteins. It catalyzes the cis-trans isomerization of proline imidic peptide bonds in oligopeptides.</text>
</comment>
<dbReference type="PROSITE" id="PS00170">
    <property type="entry name" value="CSA_PPIASE_1"/>
    <property type="match status" value="1"/>
</dbReference>
<evidence type="ECO:0000256" key="4">
    <source>
        <dbReference type="RuleBase" id="RU363019"/>
    </source>
</evidence>
<evidence type="ECO:0000259" key="5">
    <source>
        <dbReference type="PROSITE" id="PS50072"/>
    </source>
</evidence>
<evidence type="ECO:0000313" key="6">
    <source>
        <dbReference type="EMBL" id="CDR39797.1"/>
    </source>
</evidence>
<dbReference type="PROSITE" id="PS50072">
    <property type="entry name" value="CSA_PPIASE_2"/>
    <property type="match status" value="1"/>
</dbReference>
<dbReference type="InterPro" id="IPR024936">
    <property type="entry name" value="Cyclophilin-type_PPIase"/>
</dbReference>
<dbReference type="FunFam" id="2.40.100.10:FF:000001">
    <property type="entry name" value="Peptidyl-prolyl cis-trans isomerase"/>
    <property type="match status" value="1"/>
</dbReference>
<comment type="catalytic activity">
    <reaction evidence="1 4">
        <text>[protein]-peptidylproline (omega=180) = [protein]-peptidylproline (omega=0)</text>
        <dbReference type="Rhea" id="RHEA:16237"/>
        <dbReference type="Rhea" id="RHEA-COMP:10747"/>
        <dbReference type="Rhea" id="RHEA-COMP:10748"/>
        <dbReference type="ChEBI" id="CHEBI:83833"/>
        <dbReference type="ChEBI" id="CHEBI:83834"/>
        <dbReference type="EC" id="5.2.1.8"/>
    </reaction>
</comment>
<evidence type="ECO:0000313" key="8">
    <source>
        <dbReference type="Proteomes" id="UP000239560"/>
    </source>
</evidence>
<gene>
    <name evidence="7" type="ORF">AAT19DRAFT_8813</name>
    <name evidence="6" type="ORF">RHTO0S_04e09670g</name>
</gene>
<dbReference type="EMBL" id="LK052939">
    <property type="protein sequence ID" value="CDR39797.1"/>
    <property type="molecule type" value="Genomic_DNA"/>
</dbReference>
<dbReference type="GO" id="GO:0005783">
    <property type="term" value="C:endoplasmic reticulum"/>
    <property type="evidence" value="ECO:0007669"/>
    <property type="project" value="TreeGrafter"/>
</dbReference>
<evidence type="ECO:0000256" key="2">
    <source>
        <dbReference type="ARBA" id="ARBA00023110"/>
    </source>
</evidence>
<keyword evidence="4" id="KW-0732">Signal</keyword>
<evidence type="ECO:0000313" key="7">
    <source>
        <dbReference type="EMBL" id="PRQ77745.1"/>
    </source>
</evidence>
<dbReference type="EC" id="5.2.1.8" evidence="4"/>
<keyword evidence="3 4" id="KW-0413">Isomerase</keyword>
<dbReference type="InterPro" id="IPR029000">
    <property type="entry name" value="Cyclophilin-like_dom_sf"/>
</dbReference>
<evidence type="ECO:0000256" key="3">
    <source>
        <dbReference type="ARBA" id="ARBA00023235"/>
    </source>
</evidence>
<dbReference type="GO" id="GO:0003755">
    <property type="term" value="F:peptidyl-prolyl cis-trans isomerase activity"/>
    <property type="evidence" value="ECO:0007669"/>
    <property type="project" value="UniProtKB-UniRule"/>
</dbReference>
<feature type="signal peptide" evidence="4">
    <location>
        <begin position="1"/>
        <end position="22"/>
    </location>
</feature>
<dbReference type="PRINTS" id="PR00153">
    <property type="entry name" value="CSAPPISMRASE"/>
</dbReference>
<feature type="domain" description="PPIase cyclophilin-type" evidence="5">
    <location>
        <begin position="33"/>
        <end position="190"/>
    </location>
</feature>
<dbReference type="GO" id="GO:0006457">
    <property type="term" value="P:protein folding"/>
    <property type="evidence" value="ECO:0007669"/>
    <property type="project" value="InterPro"/>
</dbReference>